<dbReference type="EMBL" id="BGPR01005589">
    <property type="protein sequence ID" value="GBN11544.1"/>
    <property type="molecule type" value="Genomic_DNA"/>
</dbReference>
<name>A0A4Y2LAP8_ARAVE</name>
<reference evidence="2 3" key="1">
    <citation type="journal article" date="2019" name="Sci. Rep.">
        <title>Orb-weaving spider Araneus ventricosus genome elucidates the spidroin gene catalogue.</title>
        <authorList>
            <person name="Kono N."/>
            <person name="Nakamura H."/>
            <person name="Ohtoshi R."/>
            <person name="Moran D.A.P."/>
            <person name="Shinohara A."/>
            <person name="Yoshida Y."/>
            <person name="Fujiwara M."/>
            <person name="Mori M."/>
            <person name="Tomita M."/>
            <person name="Arakawa K."/>
        </authorList>
    </citation>
    <scope>NUCLEOTIDE SEQUENCE [LARGE SCALE GENOMIC DNA]</scope>
</reference>
<evidence type="ECO:0000313" key="2">
    <source>
        <dbReference type="EMBL" id="GBN11544.1"/>
    </source>
</evidence>
<feature type="region of interest" description="Disordered" evidence="1">
    <location>
        <begin position="1"/>
        <end position="49"/>
    </location>
</feature>
<organism evidence="2 3">
    <name type="scientific">Araneus ventricosus</name>
    <name type="common">Orbweaver spider</name>
    <name type="synonym">Epeira ventricosa</name>
    <dbReference type="NCBI Taxonomy" id="182803"/>
    <lineage>
        <taxon>Eukaryota</taxon>
        <taxon>Metazoa</taxon>
        <taxon>Ecdysozoa</taxon>
        <taxon>Arthropoda</taxon>
        <taxon>Chelicerata</taxon>
        <taxon>Arachnida</taxon>
        <taxon>Araneae</taxon>
        <taxon>Araneomorphae</taxon>
        <taxon>Entelegynae</taxon>
        <taxon>Araneoidea</taxon>
        <taxon>Araneidae</taxon>
        <taxon>Araneus</taxon>
    </lineage>
</organism>
<feature type="compositionally biased region" description="Polar residues" evidence="1">
    <location>
        <begin position="19"/>
        <end position="28"/>
    </location>
</feature>
<sequence>MRLGYQPIDTPGTEMYHPSNGTPRTANTWRRCAPEGSRRRGKLPQVPAPDGITEVIATPASSDADAIAANILTPPPTGEDGIDSYLRPFTESILTLLSEEASDDNFHLFCEFVGNAIEEVRIKAFVQELGKKM</sequence>
<dbReference type="AlphaFoldDB" id="A0A4Y2LAP8"/>
<gene>
    <name evidence="2" type="ORF">AVEN_246242_1</name>
</gene>
<comment type="caution">
    <text evidence="2">The sequence shown here is derived from an EMBL/GenBank/DDBJ whole genome shotgun (WGS) entry which is preliminary data.</text>
</comment>
<keyword evidence="3" id="KW-1185">Reference proteome</keyword>
<proteinExistence type="predicted"/>
<evidence type="ECO:0000256" key="1">
    <source>
        <dbReference type="SAM" id="MobiDB-lite"/>
    </source>
</evidence>
<protein>
    <submittedName>
        <fullName evidence="2">Uncharacterized protein</fullName>
    </submittedName>
</protein>
<accession>A0A4Y2LAP8</accession>
<dbReference type="Proteomes" id="UP000499080">
    <property type="component" value="Unassembled WGS sequence"/>
</dbReference>
<evidence type="ECO:0000313" key="3">
    <source>
        <dbReference type="Proteomes" id="UP000499080"/>
    </source>
</evidence>